<dbReference type="SUPFAM" id="SSF49899">
    <property type="entry name" value="Concanavalin A-like lectins/glucanases"/>
    <property type="match status" value="1"/>
</dbReference>
<protein>
    <recommendedName>
        <fullName evidence="2">Galectin</fullName>
    </recommendedName>
</protein>
<dbReference type="InterPro" id="IPR013320">
    <property type="entry name" value="ConA-like_dom_sf"/>
</dbReference>
<keyword evidence="5" id="KW-1185">Reference proteome</keyword>
<reference evidence="4" key="1">
    <citation type="submission" date="2021-12" db="EMBL/GenBank/DDBJ databases">
        <authorList>
            <person name="King R."/>
        </authorList>
    </citation>
    <scope>NUCLEOTIDE SEQUENCE</scope>
</reference>
<feature type="domain" description="Galectin" evidence="3">
    <location>
        <begin position="48"/>
        <end position="182"/>
    </location>
</feature>
<name>A0A9P0C3P7_CHRIL</name>
<accession>A0A9P0C3P7</accession>
<evidence type="ECO:0000313" key="4">
    <source>
        <dbReference type="EMBL" id="CAH0605793.1"/>
    </source>
</evidence>
<dbReference type="Proteomes" id="UP001154114">
    <property type="component" value="Chromosome 6"/>
</dbReference>
<dbReference type="AlphaFoldDB" id="A0A9P0C3P7"/>
<dbReference type="Pfam" id="PF00337">
    <property type="entry name" value="Gal-bind_lectin"/>
    <property type="match status" value="1"/>
</dbReference>
<organism evidence="4 5">
    <name type="scientific">Chrysodeixis includens</name>
    <name type="common">Soybean looper</name>
    <name type="synonym">Pseudoplusia includens</name>
    <dbReference type="NCBI Taxonomy" id="689277"/>
    <lineage>
        <taxon>Eukaryota</taxon>
        <taxon>Metazoa</taxon>
        <taxon>Ecdysozoa</taxon>
        <taxon>Arthropoda</taxon>
        <taxon>Hexapoda</taxon>
        <taxon>Insecta</taxon>
        <taxon>Pterygota</taxon>
        <taxon>Neoptera</taxon>
        <taxon>Endopterygota</taxon>
        <taxon>Lepidoptera</taxon>
        <taxon>Glossata</taxon>
        <taxon>Ditrysia</taxon>
        <taxon>Noctuoidea</taxon>
        <taxon>Noctuidae</taxon>
        <taxon>Plusiinae</taxon>
        <taxon>Chrysodeixis</taxon>
    </lineage>
</organism>
<evidence type="ECO:0000313" key="5">
    <source>
        <dbReference type="Proteomes" id="UP001154114"/>
    </source>
</evidence>
<dbReference type="EMBL" id="LR824009">
    <property type="protein sequence ID" value="CAH0605793.1"/>
    <property type="molecule type" value="Genomic_DNA"/>
</dbReference>
<evidence type="ECO:0000256" key="2">
    <source>
        <dbReference type="RuleBase" id="RU102079"/>
    </source>
</evidence>
<dbReference type="GO" id="GO:0030246">
    <property type="term" value="F:carbohydrate binding"/>
    <property type="evidence" value="ECO:0007669"/>
    <property type="project" value="UniProtKB-UniRule"/>
</dbReference>
<dbReference type="PROSITE" id="PS51304">
    <property type="entry name" value="GALECTIN"/>
    <property type="match status" value="1"/>
</dbReference>
<dbReference type="OrthoDB" id="7203600at2759"/>
<sequence length="187" mass="21227">MLKSCWDCLVGYDLMREGTRSEEPYSVQLNGNVSRAPPWPTPRLSNEKMFVIPKRLEEEDKIIVNCQTKENPSELKIGLVTGAYTPDYDNLACQLEMLFNDNKVNIRVIQGGNHTVEDGGFADDYNTDTNFEIKFQIRNSQQVDIFVGGSHITSVNLVHNLDNIRFLTVNGDIIRVSSLNFEYGPSY</sequence>
<evidence type="ECO:0000256" key="1">
    <source>
        <dbReference type="ARBA" id="ARBA00022734"/>
    </source>
</evidence>
<gene>
    <name evidence="4" type="ORF">CINC_LOCUS11722</name>
</gene>
<dbReference type="InterPro" id="IPR001079">
    <property type="entry name" value="Galectin_CRD"/>
</dbReference>
<evidence type="ECO:0000259" key="3">
    <source>
        <dbReference type="PROSITE" id="PS51304"/>
    </source>
</evidence>
<dbReference type="Gene3D" id="2.60.120.200">
    <property type="match status" value="1"/>
</dbReference>
<proteinExistence type="predicted"/>
<keyword evidence="1 2" id="KW-0430">Lectin</keyword>